<keyword evidence="2" id="KW-0503">Monooxygenase</keyword>
<proteinExistence type="inferred from homology"/>
<organism evidence="3 4">
    <name type="scientific">Luedemannella helvata</name>
    <dbReference type="NCBI Taxonomy" id="349315"/>
    <lineage>
        <taxon>Bacteria</taxon>
        <taxon>Bacillati</taxon>
        <taxon>Actinomycetota</taxon>
        <taxon>Actinomycetes</taxon>
        <taxon>Micromonosporales</taxon>
        <taxon>Micromonosporaceae</taxon>
        <taxon>Luedemannella</taxon>
    </lineage>
</organism>
<dbReference type="PANTHER" id="PTHR46696:SF1">
    <property type="entry name" value="CYTOCHROME P450 YJIB-RELATED"/>
    <property type="match status" value="1"/>
</dbReference>
<dbReference type="Gene3D" id="1.10.630.10">
    <property type="entry name" value="Cytochrome P450"/>
    <property type="match status" value="1"/>
</dbReference>
<gene>
    <name evidence="3" type="ORF">GCM10009681_07560</name>
</gene>
<protein>
    <submittedName>
        <fullName evidence="3">Cytochrome P450</fullName>
    </submittedName>
</protein>
<accession>A0ABN2JUD3</accession>
<sequence>MKPFALTGPDQIADPYPVYARYRAVEPVHETAAGWYVFRFDDVAAVLMSPRVGRGAPPGQRPAPLIPEEYPALRAIVENWLVFLDPPRHTRLRALVTRHFTARLVADLRPRIAELAGGLLAEVRAAPVTDLVADFAAPLPILVISELLGVPPGRRDWLRARAVALQEANTSRGGDRAARLGAAEAASVELWDFFAAEVARRRDGGPADLTTALVRAAPALTDTEIISTCVHLLTAGHETTTNLIAKATLALLRHPEVRDRLAAEPALMPGAVEEFVRYDAPVQMVSRRTYEDLRINDVTIPAGGKVTLVLGSANRDPRRFPDPDILDVGRDASRNASFGMGIHYCLGARLAYLEAEIGLTALLRGLPGLAFADEPVEYADDLVFHGPSRLPLATARA</sequence>
<keyword evidence="2" id="KW-0479">Metal-binding</keyword>
<dbReference type="Proteomes" id="UP001500655">
    <property type="component" value="Unassembled WGS sequence"/>
</dbReference>
<name>A0ABN2JUD3_9ACTN</name>
<dbReference type="PROSITE" id="PS00086">
    <property type="entry name" value="CYTOCHROME_P450"/>
    <property type="match status" value="1"/>
</dbReference>
<dbReference type="InterPro" id="IPR001128">
    <property type="entry name" value="Cyt_P450"/>
</dbReference>
<dbReference type="CDD" id="cd20625">
    <property type="entry name" value="CYP164-like"/>
    <property type="match status" value="1"/>
</dbReference>
<keyword evidence="4" id="KW-1185">Reference proteome</keyword>
<comment type="caution">
    <text evidence="3">The sequence shown here is derived from an EMBL/GenBank/DDBJ whole genome shotgun (WGS) entry which is preliminary data.</text>
</comment>
<dbReference type="InterPro" id="IPR002397">
    <property type="entry name" value="Cyt_P450_B"/>
</dbReference>
<dbReference type="EMBL" id="BAAALS010000003">
    <property type="protein sequence ID" value="GAA1739295.1"/>
    <property type="molecule type" value="Genomic_DNA"/>
</dbReference>
<dbReference type="PRINTS" id="PR00359">
    <property type="entry name" value="BP450"/>
</dbReference>
<comment type="similarity">
    <text evidence="1 2">Belongs to the cytochrome P450 family.</text>
</comment>
<dbReference type="PANTHER" id="PTHR46696">
    <property type="entry name" value="P450, PUTATIVE (EUROFUNG)-RELATED"/>
    <property type="match status" value="1"/>
</dbReference>
<keyword evidence="2" id="KW-0349">Heme</keyword>
<evidence type="ECO:0000313" key="3">
    <source>
        <dbReference type="EMBL" id="GAA1739295.1"/>
    </source>
</evidence>
<dbReference type="InterPro" id="IPR017972">
    <property type="entry name" value="Cyt_P450_CS"/>
</dbReference>
<keyword evidence="2" id="KW-0408">Iron</keyword>
<evidence type="ECO:0000313" key="4">
    <source>
        <dbReference type="Proteomes" id="UP001500655"/>
    </source>
</evidence>
<dbReference type="RefSeq" id="WP_344076826.1">
    <property type="nucleotide sequence ID" value="NZ_BAAALS010000003.1"/>
</dbReference>
<dbReference type="SUPFAM" id="SSF48264">
    <property type="entry name" value="Cytochrome P450"/>
    <property type="match status" value="1"/>
</dbReference>
<dbReference type="Pfam" id="PF00067">
    <property type="entry name" value="p450"/>
    <property type="match status" value="1"/>
</dbReference>
<dbReference type="InterPro" id="IPR036396">
    <property type="entry name" value="Cyt_P450_sf"/>
</dbReference>
<keyword evidence="2" id="KW-0560">Oxidoreductase</keyword>
<reference evidence="3 4" key="1">
    <citation type="journal article" date="2019" name="Int. J. Syst. Evol. Microbiol.">
        <title>The Global Catalogue of Microorganisms (GCM) 10K type strain sequencing project: providing services to taxonomists for standard genome sequencing and annotation.</title>
        <authorList>
            <consortium name="The Broad Institute Genomics Platform"/>
            <consortium name="The Broad Institute Genome Sequencing Center for Infectious Disease"/>
            <person name="Wu L."/>
            <person name="Ma J."/>
        </authorList>
    </citation>
    <scope>NUCLEOTIDE SEQUENCE [LARGE SCALE GENOMIC DNA]</scope>
    <source>
        <strain evidence="3 4">JCM 13249</strain>
    </source>
</reference>
<evidence type="ECO:0000256" key="1">
    <source>
        <dbReference type="ARBA" id="ARBA00010617"/>
    </source>
</evidence>
<evidence type="ECO:0000256" key="2">
    <source>
        <dbReference type="RuleBase" id="RU000461"/>
    </source>
</evidence>